<comment type="caution">
    <text evidence="2">The sequence shown here is derived from an EMBL/GenBank/DDBJ whole genome shotgun (WGS) entry which is preliminary data.</text>
</comment>
<feature type="compositionally biased region" description="Low complexity" evidence="1">
    <location>
        <begin position="285"/>
        <end position="296"/>
    </location>
</feature>
<organism evidence="2">
    <name type="scientific">Sesamum calycinum</name>
    <dbReference type="NCBI Taxonomy" id="2727403"/>
    <lineage>
        <taxon>Eukaryota</taxon>
        <taxon>Viridiplantae</taxon>
        <taxon>Streptophyta</taxon>
        <taxon>Embryophyta</taxon>
        <taxon>Tracheophyta</taxon>
        <taxon>Spermatophyta</taxon>
        <taxon>Magnoliopsida</taxon>
        <taxon>eudicotyledons</taxon>
        <taxon>Gunneridae</taxon>
        <taxon>Pentapetalae</taxon>
        <taxon>asterids</taxon>
        <taxon>lamiids</taxon>
        <taxon>Lamiales</taxon>
        <taxon>Pedaliaceae</taxon>
        <taxon>Sesamum</taxon>
    </lineage>
</organism>
<dbReference type="PANTHER" id="PTHR15503">
    <property type="entry name" value="LDOC1 RELATED"/>
    <property type="match status" value="1"/>
</dbReference>
<dbReference type="InterPro" id="IPR021109">
    <property type="entry name" value="Peptidase_aspartic_dom_sf"/>
</dbReference>
<reference evidence="2" key="1">
    <citation type="submission" date="2020-06" db="EMBL/GenBank/DDBJ databases">
        <authorList>
            <person name="Li T."/>
            <person name="Hu X."/>
            <person name="Zhang T."/>
            <person name="Song X."/>
            <person name="Zhang H."/>
            <person name="Dai N."/>
            <person name="Sheng W."/>
            <person name="Hou X."/>
            <person name="Wei L."/>
        </authorList>
    </citation>
    <scope>NUCLEOTIDE SEQUENCE</scope>
    <source>
        <strain evidence="2">KEN8</strain>
        <tissue evidence="2">Leaf</tissue>
    </source>
</reference>
<accession>A0AAW2NHV9</accession>
<dbReference type="AlphaFoldDB" id="A0AAW2NHV9"/>
<dbReference type="CDD" id="cd00303">
    <property type="entry name" value="retropepsin_like"/>
    <property type="match status" value="1"/>
</dbReference>
<name>A0AAW2NHV9_9LAMI</name>
<evidence type="ECO:0000313" key="2">
    <source>
        <dbReference type="EMBL" id="KAL0342578.1"/>
    </source>
</evidence>
<evidence type="ECO:0000256" key="1">
    <source>
        <dbReference type="SAM" id="MobiDB-lite"/>
    </source>
</evidence>
<feature type="region of interest" description="Disordered" evidence="1">
    <location>
        <begin position="256"/>
        <end position="296"/>
    </location>
</feature>
<proteinExistence type="predicted"/>
<feature type="compositionally biased region" description="Polar residues" evidence="1">
    <location>
        <begin position="256"/>
        <end position="268"/>
    </location>
</feature>
<dbReference type="PANTHER" id="PTHR15503:SF45">
    <property type="entry name" value="RNA-DIRECTED DNA POLYMERASE HOMOLOG"/>
    <property type="match status" value="1"/>
</dbReference>
<sequence length="527" mass="58404">MEVSGENAASPTESLESVQVIDKNYEVVRRQGAKIFAGTTDPAESEEWLRNMERVLDGIECTSEQKLRYAVSLFEKDALDWWETIPGSKNRSITLTWNDFLKEFADKYTPPVYRNQVSTDELKRDRFERGLRLEIREKIAIKPPSYGALLEAALRAEETSLERSSTEVKQKKLTGNLNPIPGQSGAVSFRGSDLQRGWYRGRGMGQTQVSFSVFWRHTGECWGAQPIVCYCCHQQGYIVKDCPTWRDNARGSQISCPRSVGENSQRAGTSRGRGRGGRGGGNIFTTSTTQSSQPQPQVRVYAITKEQAPTTPEVITGSFSICGSSAHVLIDPRSTCSFISLDFASRVHASIESLRHDLCVSMPAGDVILVNTVVRSCPVIVEGVTLYADLVVINLKEFDVILGVDWLSCDHVLVDCQTKEVAVEISGQMKTVIVGERKVIPNCLISVVTAFNLIKEGCEAYLASVHDVTKVSPGVSDVPIVREFPDVFPKELPGLPPHREIDFEIETIPRTAPISVTPYRMAPLELK</sequence>
<dbReference type="EMBL" id="JACGWM010000011">
    <property type="protein sequence ID" value="KAL0342578.1"/>
    <property type="molecule type" value="Genomic_DNA"/>
</dbReference>
<reference evidence="2" key="2">
    <citation type="journal article" date="2024" name="Plant">
        <title>Genomic evolution and insights into agronomic trait innovations of Sesamum species.</title>
        <authorList>
            <person name="Miao H."/>
            <person name="Wang L."/>
            <person name="Qu L."/>
            <person name="Liu H."/>
            <person name="Sun Y."/>
            <person name="Le M."/>
            <person name="Wang Q."/>
            <person name="Wei S."/>
            <person name="Zheng Y."/>
            <person name="Lin W."/>
            <person name="Duan Y."/>
            <person name="Cao H."/>
            <person name="Xiong S."/>
            <person name="Wang X."/>
            <person name="Wei L."/>
            <person name="Li C."/>
            <person name="Ma Q."/>
            <person name="Ju M."/>
            <person name="Zhao R."/>
            <person name="Li G."/>
            <person name="Mu C."/>
            <person name="Tian Q."/>
            <person name="Mei H."/>
            <person name="Zhang T."/>
            <person name="Gao T."/>
            <person name="Zhang H."/>
        </authorList>
    </citation>
    <scope>NUCLEOTIDE SEQUENCE</scope>
    <source>
        <strain evidence="2">KEN8</strain>
    </source>
</reference>
<protein>
    <recommendedName>
        <fullName evidence="3">Retrotransposon gag domain-containing protein</fullName>
    </recommendedName>
</protein>
<gene>
    <name evidence="2" type="ORF">Scaly_1920400</name>
</gene>
<dbReference type="InterPro" id="IPR032567">
    <property type="entry name" value="RTL1-rel"/>
</dbReference>
<evidence type="ECO:0008006" key="3">
    <source>
        <dbReference type="Google" id="ProtNLM"/>
    </source>
</evidence>
<dbReference type="Gene3D" id="2.40.70.10">
    <property type="entry name" value="Acid Proteases"/>
    <property type="match status" value="1"/>
</dbReference>
<dbReference type="Pfam" id="PF08284">
    <property type="entry name" value="RVP_2"/>
    <property type="match status" value="1"/>
</dbReference>